<dbReference type="EMBL" id="JACCBF010000001">
    <property type="protein sequence ID" value="NYD32901.1"/>
    <property type="molecule type" value="Genomic_DNA"/>
</dbReference>
<dbReference type="AlphaFoldDB" id="A0A852RH68"/>
<evidence type="ECO:0000313" key="2">
    <source>
        <dbReference type="EMBL" id="NYD32901.1"/>
    </source>
</evidence>
<feature type="transmembrane region" description="Helical" evidence="1">
    <location>
        <begin position="40"/>
        <end position="61"/>
    </location>
</feature>
<dbReference type="Pfam" id="PF05108">
    <property type="entry name" value="T7SS_ESX1_EccB"/>
    <property type="match status" value="1"/>
</dbReference>
<dbReference type="NCBIfam" id="TIGR03919">
    <property type="entry name" value="T7SS_EccB"/>
    <property type="match status" value="1"/>
</dbReference>
<dbReference type="PANTHER" id="PTHR40765">
    <property type="entry name" value="ESX-2 SECRETION SYSTEM ATPASE ECCB2"/>
    <property type="match status" value="1"/>
</dbReference>
<dbReference type="GO" id="GO:0005576">
    <property type="term" value="C:extracellular region"/>
    <property type="evidence" value="ECO:0007669"/>
    <property type="project" value="TreeGrafter"/>
</dbReference>
<keyword evidence="1" id="KW-0812">Transmembrane</keyword>
<dbReference type="PANTHER" id="PTHR40765:SF2">
    <property type="entry name" value="ESX-2 SECRETION SYSTEM ATPASE ECCB2"/>
    <property type="match status" value="1"/>
</dbReference>
<proteinExistence type="predicted"/>
<dbReference type="Gene3D" id="3.30.2390.20">
    <property type="entry name" value="Type VII secretion system EccB, repeat 1 domain"/>
    <property type="match status" value="1"/>
</dbReference>
<dbReference type="Proteomes" id="UP000582231">
    <property type="component" value="Unassembled WGS sequence"/>
</dbReference>
<evidence type="ECO:0000313" key="3">
    <source>
        <dbReference type="Proteomes" id="UP000582231"/>
    </source>
</evidence>
<organism evidence="2 3">
    <name type="scientific">Nocardioides kongjuensis</name>
    <dbReference type="NCBI Taxonomy" id="349522"/>
    <lineage>
        <taxon>Bacteria</taxon>
        <taxon>Bacillati</taxon>
        <taxon>Actinomycetota</taxon>
        <taxon>Actinomycetes</taxon>
        <taxon>Propionibacteriales</taxon>
        <taxon>Nocardioidaceae</taxon>
        <taxon>Nocardioides</taxon>
    </lineage>
</organism>
<dbReference type="InterPro" id="IPR007795">
    <property type="entry name" value="T7SS_EccB"/>
</dbReference>
<sequence length="470" mass="49222">MATKKDLVEAYSFSRRRLVTAFVSGAPGGREVEPARPGRMIVGGVALAILLVAGAAIAGALSDRAEVDWKKSGLVADDRGALYVILDEDAVPGQPRVRPVINVTSAQLILGATVEARKVPDDELAGVRKGPTIGILDAPATVPTVKSLDQSGWTSCTGTGHGMKTAVSRTPGVTAVPDDAFVVRSDEDDKVYLVAEADTPGLPRRAYRYELPADNPGLYIELGISPNDEITVPGAWLELFPPGDPLDADGLGLDGAGKPAGLPGYDGARVGDVVVENDKTYALTRDGLLELSPFAAAVLRNTAFGKSARKPAELDYVPSAQVDIVAPAADAREFWPEQVFGRSLPSTEQACVQLVTAKGQPAAARLATSPQGDASAEDVEPGDREVTVASGQGAVVRSADWISSDDGTIHLVDDRGYSYPVASTYDLEQLGYAKVPVVVVPDVWNKLFEAGPELSQDAALCPPSKDQSCG</sequence>
<gene>
    <name evidence="2" type="ORF">BJ958_004447</name>
</gene>
<dbReference type="InterPro" id="IPR044857">
    <property type="entry name" value="T7SS_EccB_R1"/>
</dbReference>
<name>A0A852RH68_9ACTN</name>
<reference evidence="2 3" key="1">
    <citation type="submission" date="2020-07" db="EMBL/GenBank/DDBJ databases">
        <title>Sequencing the genomes of 1000 actinobacteria strains.</title>
        <authorList>
            <person name="Klenk H.-P."/>
        </authorList>
    </citation>
    <scope>NUCLEOTIDE SEQUENCE [LARGE SCALE GENOMIC DNA]</scope>
    <source>
        <strain evidence="2 3">DSM 19082</strain>
    </source>
</reference>
<accession>A0A852RH68</accession>
<keyword evidence="1" id="KW-0472">Membrane</keyword>
<keyword evidence="3" id="KW-1185">Reference proteome</keyword>
<keyword evidence="1" id="KW-1133">Transmembrane helix</keyword>
<comment type="caution">
    <text evidence="2">The sequence shown here is derived from an EMBL/GenBank/DDBJ whole genome shotgun (WGS) entry which is preliminary data.</text>
</comment>
<evidence type="ECO:0000256" key="1">
    <source>
        <dbReference type="SAM" id="Phobius"/>
    </source>
</evidence>
<dbReference type="RefSeq" id="WP_179729016.1">
    <property type="nucleotide sequence ID" value="NZ_BAABEF010000001.1"/>
</dbReference>
<protein>
    <submittedName>
        <fullName evidence="2">Type VII secretion protein EccB</fullName>
    </submittedName>
</protein>